<evidence type="ECO:0000256" key="2">
    <source>
        <dbReference type="SAM" id="SignalP"/>
    </source>
</evidence>
<dbReference type="OrthoDB" id="7695409at2759"/>
<feature type="chain" id="PRO_5040117658" evidence="2">
    <location>
        <begin position="38"/>
        <end position="93"/>
    </location>
</feature>
<feature type="domain" description="TIL" evidence="3">
    <location>
        <begin position="40"/>
        <end position="88"/>
    </location>
</feature>
<gene>
    <name evidence="5" type="primary">LOC105264119</name>
</gene>
<dbReference type="RefSeq" id="XP_011299072.1">
    <property type="nucleotide sequence ID" value="XM_011300770.1"/>
</dbReference>
<dbReference type="GeneID" id="105264119"/>
<protein>
    <submittedName>
        <fullName evidence="5">Chymotrypsin-elastase inhibitor ixodidin-like</fullName>
    </submittedName>
</protein>
<dbReference type="Pfam" id="PF01826">
    <property type="entry name" value="TIL"/>
    <property type="match status" value="1"/>
</dbReference>
<dbReference type="Proteomes" id="UP000694866">
    <property type="component" value="Unplaced"/>
</dbReference>
<dbReference type="InterPro" id="IPR002919">
    <property type="entry name" value="TIL_dom"/>
</dbReference>
<evidence type="ECO:0000256" key="1">
    <source>
        <dbReference type="ARBA" id="ARBA00007611"/>
    </source>
</evidence>
<dbReference type="KEGG" id="fas:105264119"/>
<dbReference type="SUPFAM" id="SSF57567">
    <property type="entry name" value="Serine protease inhibitors"/>
    <property type="match status" value="1"/>
</dbReference>
<keyword evidence="4" id="KW-1185">Reference proteome</keyword>
<dbReference type="CDD" id="cd19941">
    <property type="entry name" value="TIL"/>
    <property type="match status" value="1"/>
</dbReference>
<feature type="signal peptide" evidence="2">
    <location>
        <begin position="1"/>
        <end position="37"/>
    </location>
</feature>
<dbReference type="Gene3D" id="2.10.25.10">
    <property type="entry name" value="Laminin"/>
    <property type="match status" value="1"/>
</dbReference>
<reference evidence="5" key="1">
    <citation type="submission" date="2025-08" db="UniProtKB">
        <authorList>
            <consortium name="RefSeq"/>
        </authorList>
    </citation>
    <scope>IDENTIFICATION</scope>
    <source>
        <strain evidence="5">USDA-PBARC FA_bdor</strain>
        <tissue evidence="5">Whole organism</tissue>
    </source>
</reference>
<proteinExistence type="inferred from homology"/>
<evidence type="ECO:0000313" key="4">
    <source>
        <dbReference type="Proteomes" id="UP000694866"/>
    </source>
</evidence>
<keyword evidence="2" id="KW-0732">Signal</keyword>
<accession>A0A9R1SXR7</accession>
<name>A0A9R1SXR7_9HYME</name>
<dbReference type="AlphaFoldDB" id="A0A9R1SXR7"/>
<evidence type="ECO:0000313" key="5">
    <source>
        <dbReference type="RefSeq" id="XP_011299072.1"/>
    </source>
</evidence>
<dbReference type="InterPro" id="IPR036084">
    <property type="entry name" value="Ser_inhib-like_sf"/>
</dbReference>
<organism evidence="4 5">
    <name type="scientific">Fopius arisanus</name>
    <dbReference type="NCBI Taxonomy" id="64838"/>
    <lineage>
        <taxon>Eukaryota</taxon>
        <taxon>Metazoa</taxon>
        <taxon>Ecdysozoa</taxon>
        <taxon>Arthropoda</taxon>
        <taxon>Hexapoda</taxon>
        <taxon>Insecta</taxon>
        <taxon>Pterygota</taxon>
        <taxon>Neoptera</taxon>
        <taxon>Endopterygota</taxon>
        <taxon>Hymenoptera</taxon>
        <taxon>Apocrita</taxon>
        <taxon>Ichneumonoidea</taxon>
        <taxon>Braconidae</taxon>
        <taxon>Opiinae</taxon>
        <taxon>Fopius</taxon>
    </lineage>
</organism>
<comment type="similarity">
    <text evidence="1">Belongs to the serine protease inhibitor-like (TIL domain-containing) family.</text>
</comment>
<evidence type="ECO:0000259" key="3">
    <source>
        <dbReference type="Pfam" id="PF01826"/>
    </source>
</evidence>
<sequence length="93" mass="10785">MIRASCYFITNQQSNMARLGLFLILTLALICIGEINAQRCPPNEVWRACRPPCNTCMNRNPNRCPACIRGCFCRRGFLRDRVGKCVQRCWRML</sequence>